<evidence type="ECO:0000259" key="7">
    <source>
        <dbReference type="Pfam" id="PF09335"/>
    </source>
</evidence>
<dbReference type="OrthoDB" id="6194207at2"/>
<gene>
    <name evidence="8" type="ORF">EL17_04430</name>
</gene>
<feature type="transmembrane region" description="Helical" evidence="6">
    <location>
        <begin position="64"/>
        <end position="88"/>
    </location>
</feature>
<evidence type="ECO:0000256" key="2">
    <source>
        <dbReference type="ARBA" id="ARBA00022475"/>
    </source>
</evidence>
<feature type="transmembrane region" description="Helical" evidence="6">
    <location>
        <begin position="147"/>
        <end position="167"/>
    </location>
</feature>
<name>A0A074L181_9BACT</name>
<dbReference type="Proteomes" id="UP000027821">
    <property type="component" value="Unassembled WGS sequence"/>
</dbReference>
<accession>A0A074L181</accession>
<feature type="domain" description="VTT" evidence="7">
    <location>
        <begin position="78"/>
        <end position="194"/>
    </location>
</feature>
<evidence type="ECO:0000256" key="3">
    <source>
        <dbReference type="ARBA" id="ARBA00022692"/>
    </source>
</evidence>
<evidence type="ECO:0000256" key="5">
    <source>
        <dbReference type="ARBA" id="ARBA00023136"/>
    </source>
</evidence>
<dbReference type="Pfam" id="PF09335">
    <property type="entry name" value="VTT_dom"/>
    <property type="match status" value="1"/>
</dbReference>
<dbReference type="eggNOG" id="COG0398">
    <property type="taxonomic scope" value="Bacteria"/>
</dbReference>
<dbReference type="GO" id="GO:0005886">
    <property type="term" value="C:plasma membrane"/>
    <property type="evidence" value="ECO:0007669"/>
    <property type="project" value="UniProtKB-SubCell"/>
</dbReference>
<keyword evidence="9" id="KW-1185">Reference proteome</keyword>
<evidence type="ECO:0000256" key="1">
    <source>
        <dbReference type="ARBA" id="ARBA00004651"/>
    </source>
</evidence>
<evidence type="ECO:0000313" key="9">
    <source>
        <dbReference type="Proteomes" id="UP000027821"/>
    </source>
</evidence>
<keyword evidence="2 6" id="KW-1003">Cell membrane</keyword>
<dbReference type="AlphaFoldDB" id="A0A074L181"/>
<evidence type="ECO:0000256" key="6">
    <source>
        <dbReference type="RuleBase" id="RU366058"/>
    </source>
</evidence>
<evidence type="ECO:0000256" key="4">
    <source>
        <dbReference type="ARBA" id="ARBA00022989"/>
    </source>
</evidence>
<feature type="transmembrane region" description="Helical" evidence="6">
    <location>
        <begin position="21"/>
        <end position="44"/>
    </location>
</feature>
<organism evidence="8 9">
    <name type="scientific">Anditalea andensis</name>
    <dbReference type="NCBI Taxonomy" id="1048983"/>
    <lineage>
        <taxon>Bacteria</taxon>
        <taxon>Pseudomonadati</taxon>
        <taxon>Bacteroidota</taxon>
        <taxon>Cytophagia</taxon>
        <taxon>Cytophagales</taxon>
        <taxon>Cytophagaceae</taxon>
        <taxon>Anditalea</taxon>
    </lineage>
</organism>
<dbReference type="PANTHER" id="PTHR12677:SF59">
    <property type="entry name" value="GOLGI APPARATUS MEMBRANE PROTEIN TVP38-RELATED"/>
    <property type="match status" value="1"/>
</dbReference>
<dbReference type="RefSeq" id="WP_035071306.1">
    <property type="nucleotide sequence ID" value="NZ_JMIH01000014.1"/>
</dbReference>
<proteinExistence type="inferred from homology"/>
<dbReference type="InterPro" id="IPR032816">
    <property type="entry name" value="VTT_dom"/>
</dbReference>
<feature type="transmembrane region" description="Helical" evidence="6">
    <location>
        <begin position="95"/>
        <end position="116"/>
    </location>
</feature>
<evidence type="ECO:0000313" key="8">
    <source>
        <dbReference type="EMBL" id="KEO74929.1"/>
    </source>
</evidence>
<comment type="similarity">
    <text evidence="6">Belongs to the TVP38/TMEM64 family.</text>
</comment>
<keyword evidence="3 6" id="KW-0812">Transmembrane</keyword>
<dbReference type="InterPro" id="IPR015414">
    <property type="entry name" value="TMEM64"/>
</dbReference>
<reference evidence="8 9" key="1">
    <citation type="submission" date="2014-04" db="EMBL/GenBank/DDBJ databases">
        <title>Characterization and application of a salt tolerant electro-active bacterium.</title>
        <authorList>
            <person name="Yang L."/>
            <person name="Wei S."/>
            <person name="Tay Q.X.M."/>
        </authorList>
    </citation>
    <scope>NUCLEOTIDE SEQUENCE [LARGE SCALE GENOMIC DNA]</scope>
    <source>
        <strain evidence="8 9">LY1</strain>
    </source>
</reference>
<feature type="transmembrane region" description="Helical" evidence="6">
    <location>
        <begin position="174"/>
        <end position="197"/>
    </location>
</feature>
<dbReference type="PANTHER" id="PTHR12677">
    <property type="entry name" value="GOLGI APPARATUS MEMBRANE PROTEIN TVP38-RELATED"/>
    <property type="match status" value="1"/>
</dbReference>
<sequence>MSKKKSNFKRLKIILSRKPTILWAVIWVSIMPTIGSFFFLKFLYSNIDTYQGMDIFTWPIFFTYLIGTALVMGAAVMPTTLIAIVSGFVFGWKSFFVLILSYTLASILGFKLGTALDEHSLDILLERYPKTKALILKKEKKMSELVFFLRLSPVIPFALSNLLFAMIRADLKKVIWVGLWGMLPRTSLAFLTGYLAQTLSEAMDTSTDYFQLTLIIVLFVASIWGLYRVLSPIISNKK</sequence>
<comment type="subcellular location">
    <subcellularLocation>
        <location evidence="1 6">Cell membrane</location>
        <topology evidence="1 6">Multi-pass membrane protein</topology>
    </subcellularLocation>
</comment>
<dbReference type="EMBL" id="JMIH01000014">
    <property type="protein sequence ID" value="KEO74929.1"/>
    <property type="molecule type" value="Genomic_DNA"/>
</dbReference>
<keyword evidence="5 6" id="KW-0472">Membrane</keyword>
<comment type="caution">
    <text evidence="8">The sequence shown here is derived from an EMBL/GenBank/DDBJ whole genome shotgun (WGS) entry which is preliminary data.</text>
</comment>
<keyword evidence="4 6" id="KW-1133">Transmembrane helix</keyword>
<dbReference type="STRING" id="1048983.EL17_04430"/>
<protein>
    <recommendedName>
        <fullName evidence="6">TVP38/TMEM64 family membrane protein</fullName>
    </recommendedName>
</protein>
<feature type="transmembrane region" description="Helical" evidence="6">
    <location>
        <begin position="209"/>
        <end position="230"/>
    </location>
</feature>